<dbReference type="EMBL" id="GGMS01007397">
    <property type="protein sequence ID" value="MBY76600.1"/>
    <property type="molecule type" value="Transcribed_RNA"/>
</dbReference>
<feature type="compositionally biased region" description="Low complexity" evidence="1">
    <location>
        <begin position="166"/>
        <end position="175"/>
    </location>
</feature>
<name>A0A2S2QGG3_9HEMI</name>
<organism evidence="2">
    <name type="scientific">Sipha flava</name>
    <name type="common">yellow sugarcane aphid</name>
    <dbReference type="NCBI Taxonomy" id="143950"/>
    <lineage>
        <taxon>Eukaryota</taxon>
        <taxon>Metazoa</taxon>
        <taxon>Ecdysozoa</taxon>
        <taxon>Arthropoda</taxon>
        <taxon>Hexapoda</taxon>
        <taxon>Insecta</taxon>
        <taxon>Pterygota</taxon>
        <taxon>Neoptera</taxon>
        <taxon>Paraneoptera</taxon>
        <taxon>Hemiptera</taxon>
        <taxon>Sternorrhyncha</taxon>
        <taxon>Aphidomorpha</taxon>
        <taxon>Aphidoidea</taxon>
        <taxon>Aphididae</taxon>
        <taxon>Sipha</taxon>
    </lineage>
</organism>
<feature type="region of interest" description="Disordered" evidence="1">
    <location>
        <begin position="162"/>
        <end position="183"/>
    </location>
</feature>
<accession>A0A2S2QGG3</accession>
<gene>
    <name evidence="2" type="ORF">g.95664</name>
</gene>
<dbReference type="AlphaFoldDB" id="A0A2S2QGG3"/>
<sequence>MCTDNVTLFLSVRCQREKTVRLKQHNFTSTDTDNIGKRENAGVQHLGEHCWAALQTPSTSVQPDCTVHSRRSLGSRSNSTGDGDRAHGRTSCGRNHLCGATKRRTPYTPYGRDSVLGDGPSDRSGYVDVIFFFHFLSPSAHPYHLHASLLLHRGCGVRSRRRRTSVRVVTPPVSSKQQREQTESGIFRRNIGSGTYTTNNWSPWRRDSTTRLLLLLLFLSAARARRSFDS</sequence>
<proteinExistence type="predicted"/>
<protein>
    <submittedName>
        <fullName evidence="2">Uncharacterized protein</fullName>
    </submittedName>
</protein>
<evidence type="ECO:0000313" key="2">
    <source>
        <dbReference type="EMBL" id="MBY76600.1"/>
    </source>
</evidence>
<reference evidence="2" key="1">
    <citation type="submission" date="2018-04" db="EMBL/GenBank/DDBJ databases">
        <title>Transcriptome assembly of Sipha flava.</title>
        <authorList>
            <person name="Scully E.D."/>
            <person name="Geib S.M."/>
            <person name="Palmer N.A."/>
            <person name="Koch K."/>
            <person name="Bradshaw J."/>
            <person name="Heng-Moss T."/>
            <person name="Sarath G."/>
        </authorList>
    </citation>
    <scope>NUCLEOTIDE SEQUENCE</scope>
</reference>
<feature type="region of interest" description="Disordered" evidence="1">
    <location>
        <begin position="60"/>
        <end position="98"/>
    </location>
</feature>
<evidence type="ECO:0000256" key="1">
    <source>
        <dbReference type="SAM" id="MobiDB-lite"/>
    </source>
</evidence>